<evidence type="ECO:0000256" key="1">
    <source>
        <dbReference type="SAM" id="MobiDB-lite"/>
    </source>
</evidence>
<gene>
    <name evidence="2" type="ORF">KZ829_13420</name>
</gene>
<accession>A0ABS7B1D7</accession>
<protein>
    <submittedName>
        <fullName evidence="2">Uncharacterized protein</fullName>
    </submittedName>
</protein>
<evidence type="ECO:0000313" key="2">
    <source>
        <dbReference type="EMBL" id="MBW6434737.1"/>
    </source>
</evidence>
<sequence>MRSHAAPLVGTPQKAAGGKAPGGSTARRCLAGRTRQMVAVRHGTAIGAVGDASPRTGNG</sequence>
<dbReference type="Proteomes" id="UP001519863">
    <property type="component" value="Unassembled WGS sequence"/>
</dbReference>
<dbReference type="EMBL" id="JAHXZI010000006">
    <property type="protein sequence ID" value="MBW6434737.1"/>
    <property type="molecule type" value="Genomic_DNA"/>
</dbReference>
<feature type="compositionally biased region" description="Low complexity" evidence="1">
    <location>
        <begin position="10"/>
        <end position="26"/>
    </location>
</feature>
<keyword evidence="3" id="KW-1185">Reference proteome</keyword>
<proteinExistence type="predicted"/>
<organism evidence="2 3">
    <name type="scientific">Actinoplanes hulinensis</name>
    <dbReference type="NCBI Taxonomy" id="1144547"/>
    <lineage>
        <taxon>Bacteria</taxon>
        <taxon>Bacillati</taxon>
        <taxon>Actinomycetota</taxon>
        <taxon>Actinomycetes</taxon>
        <taxon>Micromonosporales</taxon>
        <taxon>Micromonosporaceae</taxon>
        <taxon>Actinoplanes</taxon>
    </lineage>
</organism>
<feature type="region of interest" description="Disordered" evidence="1">
    <location>
        <begin position="1"/>
        <end position="27"/>
    </location>
</feature>
<dbReference type="RefSeq" id="WP_220144204.1">
    <property type="nucleotide sequence ID" value="NZ_JAHXZI010000006.1"/>
</dbReference>
<name>A0ABS7B1D7_9ACTN</name>
<reference evidence="2 3" key="1">
    <citation type="journal article" date="2013" name="Antonie Van Leeuwenhoek">
        <title>Actinoplanes hulinensis sp. nov., a novel actinomycete isolated from soybean root (Glycine max (L.) Merr).</title>
        <authorList>
            <person name="Shen Y."/>
            <person name="Liu C."/>
            <person name="Wang X."/>
            <person name="Zhao J."/>
            <person name="Jia F."/>
            <person name="Zhang Y."/>
            <person name="Wang L."/>
            <person name="Yang D."/>
            <person name="Xiang W."/>
        </authorList>
    </citation>
    <scope>NUCLEOTIDE SEQUENCE [LARGE SCALE GENOMIC DNA]</scope>
    <source>
        <strain evidence="2 3">NEAU-M9</strain>
    </source>
</reference>
<comment type="caution">
    <text evidence="2">The sequence shown here is derived from an EMBL/GenBank/DDBJ whole genome shotgun (WGS) entry which is preliminary data.</text>
</comment>
<evidence type="ECO:0000313" key="3">
    <source>
        <dbReference type="Proteomes" id="UP001519863"/>
    </source>
</evidence>